<organism evidence="1">
    <name type="scientific">Cladocopium goreaui</name>
    <dbReference type="NCBI Taxonomy" id="2562237"/>
    <lineage>
        <taxon>Eukaryota</taxon>
        <taxon>Sar</taxon>
        <taxon>Alveolata</taxon>
        <taxon>Dinophyceae</taxon>
        <taxon>Suessiales</taxon>
        <taxon>Symbiodiniaceae</taxon>
        <taxon>Cladocopium</taxon>
    </lineage>
</organism>
<evidence type="ECO:0000313" key="2">
    <source>
        <dbReference type="EMBL" id="CAL1149586.1"/>
    </source>
</evidence>
<reference evidence="2" key="2">
    <citation type="submission" date="2024-04" db="EMBL/GenBank/DDBJ databases">
        <authorList>
            <person name="Chen Y."/>
            <person name="Shah S."/>
            <person name="Dougan E. K."/>
            <person name="Thang M."/>
            <person name="Chan C."/>
        </authorList>
    </citation>
    <scope>NUCLEOTIDE SEQUENCE [LARGE SCALE GENOMIC DNA]</scope>
</reference>
<dbReference type="EMBL" id="CAMXCT010002175">
    <property type="protein sequence ID" value="CAI3996211.1"/>
    <property type="molecule type" value="Genomic_DNA"/>
</dbReference>
<comment type="caution">
    <text evidence="1">The sequence shown here is derived from an EMBL/GenBank/DDBJ whole genome shotgun (WGS) entry which is preliminary data.</text>
</comment>
<protein>
    <submittedName>
        <fullName evidence="1">Uncharacterized protein</fullName>
    </submittedName>
</protein>
<dbReference type="AlphaFoldDB" id="A0A9P1CRM8"/>
<dbReference type="EMBL" id="CAMXCT030002175">
    <property type="protein sequence ID" value="CAL4783523.1"/>
    <property type="molecule type" value="Genomic_DNA"/>
</dbReference>
<name>A0A9P1CRM8_9DINO</name>
<gene>
    <name evidence="1" type="ORF">C1SCF055_LOCUS22706</name>
</gene>
<keyword evidence="3" id="KW-1185">Reference proteome</keyword>
<dbReference type="EMBL" id="CAMXCT020002175">
    <property type="protein sequence ID" value="CAL1149586.1"/>
    <property type="molecule type" value="Genomic_DNA"/>
</dbReference>
<proteinExistence type="predicted"/>
<reference evidence="1" key="1">
    <citation type="submission" date="2022-10" db="EMBL/GenBank/DDBJ databases">
        <authorList>
            <person name="Chen Y."/>
            <person name="Dougan E. K."/>
            <person name="Chan C."/>
            <person name="Rhodes N."/>
            <person name="Thang M."/>
        </authorList>
    </citation>
    <scope>NUCLEOTIDE SEQUENCE</scope>
</reference>
<sequence length="282" mass="32256">MLVRWKPDGSDTYVRMYNGVIARLQLQFAKTARGQDRHKTLEERDIVESAMSWISERCENLPEEGIDLILQHFEASLTSPILADWTEVGDTEHVETVHEETLTGFANTECKAADSSNVTKEKCEPMFVVVNSGKKCKRLHKSRGGCWMGREMSFKSATEYFTMPEAALDSMASQEEIGLQEALKRGSSDLKFILTRRQKRQAEVEAEMETHEWTKPIPTGDYINMRNAYMKVHGRLEDKVTPSKEYLEKKLQELENGEFRAETMAEVVSKDEVDPDFDDTSV</sequence>
<accession>A0A9P1CRM8</accession>
<evidence type="ECO:0000313" key="3">
    <source>
        <dbReference type="Proteomes" id="UP001152797"/>
    </source>
</evidence>
<evidence type="ECO:0000313" key="1">
    <source>
        <dbReference type="EMBL" id="CAI3996211.1"/>
    </source>
</evidence>
<dbReference type="Proteomes" id="UP001152797">
    <property type="component" value="Unassembled WGS sequence"/>
</dbReference>